<dbReference type="PANTHER" id="PTHR24637:SF421">
    <property type="entry name" value="CUTICLE COLLAGEN DPY-2"/>
    <property type="match status" value="1"/>
</dbReference>
<feature type="transmembrane region" description="Helical" evidence="2">
    <location>
        <begin position="28"/>
        <end position="50"/>
    </location>
</feature>
<feature type="compositionally biased region" description="Basic and acidic residues" evidence="1">
    <location>
        <begin position="84"/>
        <end position="96"/>
    </location>
</feature>
<evidence type="ECO:0000256" key="1">
    <source>
        <dbReference type="SAM" id="MobiDB-lite"/>
    </source>
</evidence>
<protein>
    <submittedName>
        <fullName evidence="3">Uncharacterized protein</fullName>
    </submittedName>
</protein>
<dbReference type="AlphaFoldDB" id="C3YSQ6"/>
<organism>
    <name type="scientific">Branchiostoma floridae</name>
    <name type="common">Florida lancelet</name>
    <name type="synonym">Amphioxus</name>
    <dbReference type="NCBI Taxonomy" id="7739"/>
    <lineage>
        <taxon>Eukaryota</taxon>
        <taxon>Metazoa</taxon>
        <taxon>Chordata</taxon>
        <taxon>Cephalochordata</taxon>
        <taxon>Leptocardii</taxon>
        <taxon>Amphioxiformes</taxon>
        <taxon>Branchiostomatidae</taxon>
        <taxon>Branchiostoma</taxon>
    </lineage>
</organism>
<dbReference type="InterPro" id="IPR008160">
    <property type="entry name" value="Collagen"/>
</dbReference>
<accession>C3YSQ6</accession>
<dbReference type="PANTHER" id="PTHR24637">
    <property type="entry name" value="COLLAGEN"/>
    <property type="match status" value="1"/>
</dbReference>
<feature type="compositionally biased region" description="Gly residues" evidence="1">
    <location>
        <begin position="185"/>
        <end position="194"/>
    </location>
</feature>
<keyword evidence="2" id="KW-0472">Membrane</keyword>
<sequence>MSTDKLMNGDLAPGGPVYADRRYRVRPAALQAACAVGAILVVSALVVLALQNWQLKQQISENDVRINELLGRVATLEVLTKDNGRLDDTEPTDPKLDNQLPLLPDTSRRRAKRAANALTVPLGGCSQGPQGMPGRDGRDGAVGPAGPSGRDGRDGVTGPPGAAGRDGSDGDAGPPGPQGPPGPPGSGSGDGIVGPPGPPGRPGPRGPMGPPGVCRCNGSINPPEPNATSSPEVLKVTFAAQS</sequence>
<dbReference type="InParanoid" id="C3YSQ6"/>
<feature type="region of interest" description="Disordered" evidence="1">
    <location>
        <begin position="84"/>
        <end position="242"/>
    </location>
</feature>
<keyword evidence="2" id="KW-1133">Transmembrane helix</keyword>
<evidence type="ECO:0000313" key="3">
    <source>
        <dbReference type="EMBL" id="EEN56757.1"/>
    </source>
</evidence>
<reference evidence="3" key="1">
    <citation type="journal article" date="2008" name="Nature">
        <title>The amphioxus genome and the evolution of the chordate karyotype.</title>
        <authorList>
            <consortium name="US DOE Joint Genome Institute (JGI-PGF)"/>
            <person name="Putnam N.H."/>
            <person name="Butts T."/>
            <person name="Ferrier D.E.K."/>
            <person name="Furlong R.F."/>
            <person name="Hellsten U."/>
            <person name="Kawashima T."/>
            <person name="Robinson-Rechavi M."/>
            <person name="Shoguchi E."/>
            <person name="Terry A."/>
            <person name="Yu J.-K."/>
            <person name="Benito-Gutierrez E.L."/>
            <person name="Dubchak I."/>
            <person name="Garcia-Fernandez J."/>
            <person name="Gibson-Brown J.J."/>
            <person name="Grigoriev I.V."/>
            <person name="Horton A.C."/>
            <person name="de Jong P.J."/>
            <person name="Jurka J."/>
            <person name="Kapitonov V.V."/>
            <person name="Kohara Y."/>
            <person name="Kuroki Y."/>
            <person name="Lindquist E."/>
            <person name="Lucas S."/>
            <person name="Osoegawa K."/>
            <person name="Pennacchio L.A."/>
            <person name="Salamov A.A."/>
            <person name="Satou Y."/>
            <person name="Sauka-Spengler T."/>
            <person name="Schmutz J."/>
            <person name="Shin-I T."/>
            <person name="Toyoda A."/>
            <person name="Bronner-Fraser M."/>
            <person name="Fujiyama A."/>
            <person name="Holland L.Z."/>
            <person name="Holland P.W.H."/>
            <person name="Satoh N."/>
            <person name="Rokhsar D.S."/>
        </authorList>
    </citation>
    <scope>NUCLEOTIDE SEQUENCE [LARGE SCALE GENOMIC DNA]</scope>
    <source>
        <strain evidence="3">S238N-H82</strain>
        <tissue evidence="3">Testes</tissue>
    </source>
</reference>
<dbReference type="Pfam" id="PF01391">
    <property type="entry name" value="Collagen"/>
    <property type="match status" value="1"/>
</dbReference>
<dbReference type="STRING" id="7739.C3YSQ6"/>
<dbReference type="EMBL" id="GG666549">
    <property type="protein sequence ID" value="EEN56757.1"/>
    <property type="molecule type" value="Genomic_DNA"/>
</dbReference>
<keyword evidence="2" id="KW-0812">Transmembrane</keyword>
<feature type="compositionally biased region" description="Pro residues" evidence="1">
    <location>
        <begin position="195"/>
        <end position="210"/>
    </location>
</feature>
<name>C3YSQ6_BRAFL</name>
<evidence type="ECO:0000256" key="2">
    <source>
        <dbReference type="SAM" id="Phobius"/>
    </source>
</evidence>
<feature type="compositionally biased region" description="Pro residues" evidence="1">
    <location>
        <begin position="174"/>
        <end position="184"/>
    </location>
</feature>
<proteinExistence type="predicted"/>
<gene>
    <name evidence="3" type="ORF">BRAFLDRAFT_83488</name>
</gene>
<dbReference type="eggNOG" id="KOG3544">
    <property type="taxonomic scope" value="Eukaryota"/>
</dbReference>